<dbReference type="RefSeq" id="WP_095605008.1">
    <property type="nucleotide sequence ID" value="NZ_NSKE01000001.1"/>
</dbReference>
<feature type="active site" evidence="9">
    <location>
        <position position="82"/>
    </location>
</feature>
<comment type="function">
    <text evidence="8">Catalyzes the stereoinversion of LL-2,6-diaminopimelate (L,L-DAP) to meso-diaminopimelate (meso-DAP), a precursor of L-lysine and an essential component of the bacterial peptidoglycan.</text>
</comment>
<name>A0A2A2GFT8_9BACT</name>
<feature type="active site" description="Proton acceptor" evidence="8">
    <location>
        <position position="213"/>
    </location>
</feature>
<dbReference type="EMBL" id="NSKE01000001">
    <property type="protein sequence ID" value="PAU95763.1"/>
    <property type="molecule type" value="Genomic_DNA"/>
</dbReference>
<keyword evidence="6 8" id="KW-0413">Isomerase</keyword>
<evidence type="ECO:0000256" key="3">
    <source>
        <dbReference type="ARBA" id="ARBA00013080"/>
    </source>
</evidence>
<sequence length="278" mass="30647">MDTPNYDIPFTKMQAAGNDFVVLDNRSNSFTKNELISLAPSICDRKFGVGSDGILALFPPEHNNVDYTMFYRNPDGSNAGMCGNGARCIALFAHSLGFDKQHRFNVHDNTYIADVLDSKSVSISFPMEASVNKKTAGGETLYAIHTGTEHVVKKISKGQLKDEEQLTAEGRKLRYHKLFEPKGTNVNFITGIDSTTLKLQTYERGVEDLTLACGTGAIASALVWHHLQGSSSSAQEYSVETKGGILSVHFTFDPKSRKYHNIKLEGPAHFVFKGTFLQ</sequence>
<dbReference type="NCBIfam" id="TIGR00652">
    <property type="entry name" value="DapF"/>
    <property type="match status" value="1"/>
</dbReference>
<dbReference type="InterPro" id="IPR018510">
    <property type="entry name" value="DAP_epimerase_AS"/>
</dbReference>
<feature type="site" description="Could be important to modulate the pK values of the two catalytic cysteine residues" evidence="8">
    <location>
        <position position="150"/>
    </location>
</feature>
<feature type="binding site" evidence="8">
    <location>
        <begin position="83"/>
        <end position="84"/>
    </location>
    <ligand>
        <name>substrate</name>
    </ligand>
</feature>
<comment type="catalytic activity">
    <reaction evidence="7 8">
        <text>(2S,6S)-2,6-diaminopimelate = meso-2,6-diaminopimelate</text>
        <dbReference type="Rhea" id="RHEA:15393"/>
        <dbReference type="ChEBI" id="CHEBI:57609"/>
        <dbReference type="ChEBI" id="CHEBI:57791"/>
        <dbReference type="EC" id="5.1.1.7"/>
    </reaction>
</comment>
<keyword evidence="11" id="KW-1185">Reference proteome</keyword>
<dbReference type="UniPathway" id="UPA00034">
    <property type="reaction ID" value="UER00025"/>
</dbReference>
<keyword evidence="8" id="KW-0963">Cytoplasm</keyword>
<dbReference type="Pfam" id="PF01678">
    <property type="entry name" value="DAP_epimerase"/>
    <property type="match status" value="2"/>
</dbReference>
<comment type="subunit">
    <text evidence="8">Homodimer.</text>
</comment>
<feature type="binding site" evidence="8">
    <location>
        <position position="18"/>
    </location>
    <ligand>
        <name>substrate</name>
    </ligand>
</feature>
<accession>A0A2A2GFT8</accession>
<dbReference type="PROSITE" id="PS01326">
    <property type="entry name" value="DAP_EPIMERASE"/>
    <property type="match status" value="1"/>
</dbReference>
<evidence type="ECO:0000313" key="10">
    <source>
        <dbReference type="EMBL" id="PAU95763.1"/>
    </source>
</evidence>
<dbReference type="EC" id="5.1.1.7" evidence="3 8"/>
<feature type="site" description="Could be important to modulate the pK values of the two catalytic cysteine residues" evidence="8">
    <location>
        <position position="203"/>
    </location>
</feature>
<feature type="binding site" evidence="8">
    <location>
        <position position="73"/>
    </location>
    <ligand>
        <name>substrate</name>
    </ligand>
</feature>
<evidence type="ECO:0000313" key="11">
    <source>
        <dbReference type="Proteomes" id="UP000218831"/>
    </source>
</evidence>
<dbReference type="PANTHER" id="PTHR31689">
    <property type="entry name" value="DIAMINOPIMELATE EPIMERASE, CHLOROPLASTIC"/>
    <property type="match status" value="1"/>
</dbReference>
<dbReference type="GO" id="GO:0008837">
    <property type="term" value="F:diaminopimelate epimerase activity"/>
    <property type="evidence" value="ECO:0007669"/>
    <property type="project" value="UniProtKB-UniRule"/>
</dbReference>
<comment type="caution">
    <text evidence="8">Lacks conserved residue(s) required for the propagation of feature annotation.</text>
</comment>
<evidence type="ECO:0000256" key="8">
    <source>
        <dbReference type="HAMAP-Rule" id="MF_00197"/>
    </source>
</evidence>
<evidence type="ECO:0000256" key="7">
    <source>
        <dbReference type="ARBA" id="ARBA00051712"/>
    </source>
</evidence>
<dbReference type="SUPFAM" id="SSF54506">
    <property type="entry name" value="Diaminopimelate epimerase-like"/>
    <property type="match status" value="2"/>
</dbReference>
<evidence type="ECO:0000256" key="4">
    <source>
        <dbReference type="ARBA" id="ARBA00022605"/>
    </source>
</evidence>
<reference evidence="10 11" key="1">
    <citation type="submission" date="2017-08" db="EMBL/GenBank/DDBJ databases">
        <title>Aliifodinibius alkalisoli sp. nov., isolated from saline alkaline soil.</title>
        <authorList>
            <person name="Liu D."/>
            <person name="Zhang G."/>
        </authorList>
    </citation>
    <scope>NUCLEOTIDE SEQUENCE [LARGE SCALE GENOMIC DNA]</scope>
    <source>
        <strain evidence="10 11">WN023</strain>
    </source>
</reference>
<feature type="active site" description="Proton donor" evidence="8">
    <location>
        <position position="82"/>
    </location>
</feature>
<evidence type="ECO:0000256" key="5">
    <source>
        <dbReference type="ARBA" id="ARBA00023154"/>
    </source>
</evidence>
<feature type="binding site" evidence="8">
    <location>
        <begin position="203"/>
        <end position="204"/>
    </location>
    <ligand>
        <name>substrate</name>
    </ligand>
</feature>
<comment type="similarity">
    <text evidence="2 8">Belongs to the diaminopimelate epimerase family.</text>
</comment>
<comment type="caution">
    <text evidence="10">The sequence shown here is derived from an EMBL/GenBank/DDBJ whole genome shotgun (WGS) entry which is preliminary data.</text>
</comment>
<dbReference type="HAMAP" id="MF_00197">
    <property type="entry name" value="DAP_epimerase"/>
    <property type="match status" value="1"/>
</dbReference>
<evidence type="ECO:0000256" key="9">
    <source>
        <dbReference type="PROSITE-ProRule" id="PRU10125"/>
    </source>
</evidence>
<comment type="pathway">
    <text evidence="1 8">Amino-acid biosynthesis; L-lysine biosynthesis via DAP pathway; DL-2,6-diaminopimelate from LL-2,6-diaminopimelate: step 1/1.</text>
</comment>
<evidence type="ECO:0000256" key="6">
    <source>
        <dbReference type="ARBA" id="ARBA00023235"/>
    </source>
</evidence>
<feature type="binding site" evidence="8">
    <location>
        <position position="185"/>
    </location>
    <ligand>
        <name>substrate</name>
    </ligand>
</feature>
<dbReference type="InterPro" id="IPR001653">
    <property type="entry name" value="DAP_epimerase_DapF"/>
</dbReference>
<protein>
    <recommendedName>
        <fullName evidence="3 8">Diaminopimelate epimerase</fullName>
        <shortName evidence="8">DAP epimerase</shortName>
        <ecNumber evidence="3 8">5.1.1.7</ecNumber>
    </recommendedName>
    <alternativeName>
        <fullName evidence="8">PLP-independent amino acid racemase</fullName>
    </alternativeName>
</protein>
<keyword evidence="4 8" id="KW-0028">Amino-acid biosynthesis</keyword>
<comment type="subcellular location">
    <subcellularLocation>
        <location evidence="8">Cytoplasm</location>
    </subcellularLocation>
</comment>
<evidence type="ECO:0000256" key="1">
    <source>
        <dbReference type="ARBA" id="ARBA00005196"/>
    </source>
</evidence>
<dbReference type="GO" id="GO:0009089">
    <property type="term" value="P:lysine biosynthetic process via diaminopimelate"/>
    <property type="evidence" value="ECO:0007669"/>
    <property type="project" value="UniProtKB-UniRule"/>
</dbReference>
<gene>
    <name evidence="8" type="primary">dapF</name>
    <name evidence="10" type="ORF">CK503_01500</name>
</gene>
<keyword evidence="5 8" id="KW-0457">Lysine biosynthesis</keyword>
<dbReference type="Proteomes" id="UP000218831">
    <property type="component" value="Unassembled WGS sequence"/>
</dbReference>
<organism evidence="10 11">
    <name type="scientific">Fodinibius salipaludis</name>
    <dbReference type="NCBI Taxonomy" id="2032627"/>
    <lineage>
        <taxon>Bacteria</taxon>
        <taxon>Pseudomonadati</taxon>
        <taxon>Balneolota</taxon>
        <taxon>Balneolia</taxon>
        <taxon>Balneolales</taxon>
        <taxon>Balneolaceae</taxon>
        <taxon>Fodinibius</taxon>
    </lineage>
</organism>
<dbReference type="GO" id="GO:0005829">
    <property type="term" value="C:cytosol"/>
    <property type="evidence" value="ECO:0007669"/>
    <property type="project" value="TreeGrafter"/>
</dbReference>
<dbReference type="AlphaFoldDB" id="A0A2A2GFT8"/>
<proteinExistence type="inferred from homology"/>
<dbReference type="PANTHER" id="PTHR31689:SF0">
    <property type="entry name" value="DIAMINOPIMELATE EPIMERASE"/>
    <property type="match status" value="1"/>
</dbReference>
<evidence type="ECO:0000256" key="2">
    <source>
        <dbReference type="ARBA" id="ARBA00010219"/>
    </source>
</evidence>
<dbReference type="OrthoDB" id="9805408at2"/>
<feature type="binding site" evidence="8">
    <location>
        <begin position="214"/>
        <end position="215"/>
    </location>
    <ligand>
        <name>substrate</name>
    </ligand>
</feature>
<dbReference type="Gene3D" id="3.10.310.10">
    <property type="entry name" value="Diaminopimelate Epimerase, Chain A, domain 1"/>
    <property type="match status" value="2"/>
</dbReference>